<dbReference type="EMBL" id="AP024238">
    <property type="protein sequence ID" value="BCO29888.1"/>
    <property type="molecule type" value="Genomic_DNA"/>
</dbReference>
<dbReference type="Pfam" id="PF12966">
    <property type="entry name" value="AtpR"/>
    <property type="match status" value="1"/>
</dbReference>
<proteinExistence type="predicted"/>
<keyword evidence="1" id="KW-0472">Membrane</keyword>
<name>A0ABM7MU22_9BURK</name>
<dbReference type="NCBIfam" id="TIGR03165">
    <property type="entry name" value="F1F0_chp_2"/>
    <property type="match status" value="1"/>
</dbReference>
<gene>
    <name evidence="2" type="ORF">MIZ03_4812</name>
</gene>
<evidence type="ECO:0008006" key="4">
    <source>
        <dbReference type="Google" id="ProtNLM"/>
    </source>
</evidence>
<keyword evidence="3" id="KW-1185">Reference proteome</keyword>
<keyword evidence="1" id="KW-1133">Transmembrane helix</keyword>
<accession>A0ABM7MU22</accession>
<feature type="transmembrane region" description="Helical" evidence="1">
    <location>
        <begin position="6"/>
        <end position="29"/>
    </location>
</feature>
<dbReference type="Proteomes" id="UP000824366">
    <property type="component" value="Chromosome"/>
</dbReference>
<evidence type="ECO:0000313" key="2">
    <source>
        <dbReference type="EMBL" id="BCO29888.1"/>
    </source>
</evidence>
<protein>
    <recommendedName>
        <fullName evidence="4">F1/F0 ATPase, Methanosarcina type, subunit 2</fullName>
    </recommendedName>
</protein>
<dbReference type="InterPro" id="IPR017581">
    <property type="entry name" value="AtpR-like"/>
</dbReference>
<reference evidence="2 3" key="1">
    <citation type="journal article" date="2021" name="Microbiol. Spectr.">
        <title>A Single Bacterium Capable of Oxidation and Reduction of Iron at Circumneutral pH.</title>
        <authorList>
            <person name="Kato S."/>
            <person name="Ohkuma M."/>
        </authorList>
    </citation>
    <scope>NUCLEOTIDE SEQUENCE [LARGE SCALE GENOMIC DNA]</scope>
    <source>
        <strain evidence="2 3">MIZ03</strain>
    </source>
</reference>
<sequence length="107" mass="11568">MEISNPLALVLAGFAGAALGAFYFGGLWWTVRKSLATRQPALWVLGSLLLRMGVTMSGFYGVSGGDWQRLLGCLAGFVMARLIVTRLTRLSPENQTGKTLEEARHAP</sequence>
<evidence type="ECO:0000256" key="1">
    <source>
        <dbReference type="SAM" id="Phobius"/>
    </source>
</evidence>
<evidence type="ECO:0000313" key="3">
    <source>
        <dbReference type="Proteomes" id="UP000824366"/>
    </source>
</evidence>
<organism evidence="2 3">
    <name type="scientific">Rhodoferax lithotrophicus</name>
    <dbReference type="NCBI Taxonomy" id="2798804"/>
    <lineage>
        <taxon>Bacteria</taxon>
        <taxon>Pseudomonadati</taxon>
        <taxon>Pseudomonadota</taxon>
        <taxon>Betaproteobacteria</taxon>
        <taxon>Burkholderiales</taxon>
        <taxon>Comamonadaceae</taxon>
        <taxon>Rhodoferax</taxon>
    </lineage>
</organism>
<dbReference type="RefSeq" id="WP_223906301.1">
    <property type="nucleotide sequence ID" value="NZ_AP024238.1"/>
</dbReference>
<keyword evidence="1" id="KW-0812">Transmembrane</keyword>
<feature type="transmembrane region" description="Helical" evidence="1">
    <location>
        <begin position="41"/>
        <end position="61"/>
    </location>
</feature>